<dbReference type="Pfam" id="PF16135">
    <property type="entry name" value="TDBD"/>
    <property type="match status" value="1"/>
</dbReference>
<evidence type="ECO:0000256" key="3">
    <source>
        <dbReference type="ARBA" id="ARBA00022771"/>
    </source>
</evidence>
<dbReference type="PANTHER" id="PTHR46309:SF7">
    <property type="entry name" value="OS04G0433900 PROTEIN"/>
    <property type="match status" value="1"/>
</dbReference>
<dbReference type="Gene3D" id="3.30.40.10">
    <property type="entry name" value="Zinc/RING finger domain, C3HC4 (zinc finger)"/>
    <property type="match status" value="1"/>
</dbReference>
<evidence type="ECO:0000259" key="8">
    <source>
        <dbReference type="PROSITE" id="PS50016"/>
    </source>
</evidence>
<evidence type="ECO:0000313" key="9">
    <source>
        <dbReference type="EMBL" id="KAL3824384.1"/>
    </source>
</evidence>
<dbReference type="GO" id="GO:0008270">
    <property type="term" value="F:zinc ion binding"/>
    <property type="evidence" value="ECO:0007669"/>
    <property type="project" value="UniProtKB-KW"/>
</dbReference>
<dbReference type="PROSITE" id="PS50016">
    <property type="entry name" value="ZF_PHD_2"/>
    <property type="match status" value="1"/>
</dbReference>
<organism evidence="9 10">
    <name type="scientific">Penstemon smallii</name>
    <dbReference type="NCBI Taxonomy" id="265156"/>
    <lineage>
        <taxon>Eukaryota</taxon>
        <taxon>Viridiplantae</taxon>
        <taxon>Streptophyta</taxon>
        <taxon>Embryophyta</taxon>
        <taxon>Tracheophyta</taxon>
        <taxon>Spermatophyta</taxon>
        <taxon>Magnoliopsida</taxon>
        <taxon>eudicotyledons</taxon>
        <taxon>Gunneridae</taxon>
        <taxon>Pentapetalae</taxon>
        <taxon>asterids</taxon>
        <taxon>lamiids</taxon>
        <taxon>Lamiales</taxon>
        <taxon>Plantaginaceae</taxon>
        <taxon>Cheloneae</taxon>
        <taxon>Penstemon</taxon>
    </lineage>
</organism>
<dbReference type="InterPro" id="IPR032308">
    <property type="entry name" value="TDBD"/>
</dbReference>
<dbReference type="InterPro" id="IPR042163">
    <property type="entry name" value="PHF12"/>
</dbReference>
<proteinExistence type="predicted"/>
<keyword evidence="4" id="KW-0862">Zinc</keyword>
<reference evidence="9 10" key="1">
    <citation type="submission" date="2024-12" db="EMBL/GenBank/DDBJ databases">
        <title>The unique morphological basis and parallel evolutionary history of personate flowers in Penstemon.</title>
        <authorList>
            <person name="Depatie T.H."/>
            <person name="Wessinger C.A."/>
        </authorList>
    </citation>
    <scope>NUCLEOTIDE SEQUENCE [LARGE SCALE GENOMIC DNA]</scope>
    <source>
        <strain evidence="9">WTNN_2</strain>
        <tissue evidence="9">Leaf</tissue>
    </source>
</reference>
<dbReference type="SMART" id="SM00249">
    <property type="entry name" value="PHD"/>
    <property type="match status" value="2"/>
</dbReference>
<evidence type="ECO:0000256" key="4">
    <source>
        <dbReference type="ARBA" id="ARBA00022833"/>
    </source>
</evidence>
<feature type="region of interest" description="Disordered" evidence="7">
    <location>
        <begin position="1"/>
        <end position="35"/>
    </location>
</feature>
<keyword evidence="2" id="KW-0479">Metal-binding</keyword>
<evidence type="ECO:0000256" key="7">
    <source>
        <dbReference type="SAM" id="MobiDB-lite"/>
    </source>
</evidence>
<dbReference type="InterPro" id="IPR013083">
    <property type="entry name" value="Znf_RING/FYVE/PHD"/>
</dbReference>
<dbReference type="InterPro" id="IPR001965">
    <property type="entry name" value="Znf_PHD"/>
</dbReference>
<dbReference type="InterPro" id="IPR011011">
    <property type="entry name" value="Znf_FYVE_PHD"/>
</dbReference>
<evidence type="ECO:0000313" key="10">
    <source>
        <dbReference type="Proteomes" id="UP001634393"/>
    </source>
</evidence>
<dbReference type="CDD" id="cd15567">
    <property type="entry name" value="PHD4_NSD"/>
    <property type="match status" value="1"/>
</dbReference>
<dbReference type="GO" id="GO:0005634">
    <property type="term" value="C:nucleus"/>
    <property type="evidence" value="ECO:0007669"/>
    <property type="project" value="UniProtKB-SubCell"/>
</dbReference>
<dbReference type="Pfam" id="PF00628">
    <property type="entry name" value="PHD"/>
    <property type="match status" value="1"/>
</dbReference>
<feature type="compositionally biased region" description="Polar residues" evidence="7">
    <location>
        <begin position="1"/>
        <end position="29"/>
    </location>
</feature>
<keyword evidence="10" id="KW-1185">Reference proteome</keyword>
<dbReference type="InterPro" id="IPR016181">
    <property type="entry name" value="Acyl_CoA_acyltransferase"/>
</dbReference>
<dbReference type="SUPFAM" id="SSF57903">
    <property type="entry name" value="FYVE/PHD zinc finger"/>
    <property type="match status" value="1"/>
</dbReference>
<evidence type="ECO:0000256" key="5">
    <source>
        <dbReference type="ARBA" id="ARBA00023242"/>
    </source>
</evidence>
<evidence type="ECO:0000256" key="6">
    <source>
        <dbReference type="PROSITE-ProRule" id="PRU00146"/>
    </source>
</evidence>
<feature type="domain" description="PHD-type" evidence="8">
    <location>
        <begin position="209"/>
        <end position="254"/>
    </location>
</feature>
<name>A0ABD3SIN2_9LAMI</name>
<dbReference type="Gene3D" id="3.40.630.30">
    <property type="match status" value="1"/>
</dbReference>
<evidence type="ECO:0000256" key="1">
    <source>
        <dbReference type="ARBA" id="ARBA00004123"/>
    </source>
</evidence>
<comment type="subcellular location">
    <subcellularLocation>
        <location evidence="1">Nucleus</location>
    </subcellularLocation>
</comment>
<evidence type="ECO:0000256" key="2">
    <source>
        <dbReference type="ARBA" id="ARBA00022723"/>
    </source>
</evidence>
<dbReference type="InterPro" id="IPR056511">
    <property type="entry name" value="IDM1_C"/>
</dbReference>
<dbReference type="AlphaFoldDB" id="A0ABD3SIN2"/>
<dbReference type="PANTHER" id="PTHR46309">
    <property type="entry name" value="PHD FINGER PROTEIN 12"/>
    <property type="match status" value="1"/>
</dbReference>
<dbReference type="SUPFAM" id="SSF55729">
    <property type="entry name" value="Acyl-CoA N-acyltransferases (Nat)"/>
    <property type="match status" value="1"/>
</dbReference>
<accession>A0ABD3SIN2</accession>
<sequence length="471" mass="53442">MASPFSSSGSPIKDQVTTSSGNSGHVFTNETEEGSFETKDSNRQCCISVKSRECHFNDDDLLVSVFLENKSFRFTTLPRRSSRLLKRWPNTNIRNSLRGNLSTARPRTVLSWLINSRIISPREGIQLWNRRDNTKVKNGLVHRNGILCICCNKKLSISEFKNHADLEVNGSRMNLVMGSGKPLVLCQLEAWSAEYEALKARVETSQKDDYLCGICGSGGNLVCCDNCPDTFHPECLSEKNLPEGSWYCERCCCLTCGEVVKDKDPSRSCGALKCSHCKNKYHEACVKEKNLGFRSTLDTWFCGQSCHEVYASLQSRIGFVNRITDEFSWAVLRCINGIHKEHSTQKFLALRSRFGRMDFDRFYTVVLEKKDVLVAVASIRIHGAEIAEMPFIATLKEERMSGLCRLLFCSIEELLRSLKVKKLLIPSHKELVSMWTNKFGFQTLQNNDIQNLKKTKLMLLPGSIWLIKSLQ</sequence>
<dbReference type="Proteomes" id="UP001634393">
    <property type="component" value="Unassembled WGS sequence"/>
</dbReference>
<dbReference type="Pfam" id="PF23209">
    <property type="entry name" value="IDM1_C"/>
    <property type="match status" value="1"/>
</dbReference>
<dbReference type="EMBL" id="JBJXBP010000006">
    <property type="protein sequence ID" value="KAL3824384.1"/>
    <property type="molecule type" value="Genomic_DNA"/>
</dbReference>
<gene>
    <name evidence="9" type="ORF">ACJIZ3_020413</name>
</gene>
<protein>
    <recommendedName>
        <fullName evidence="8">PHD-type domain-containing protein</fullName>
    </recommendedName>
</protein>
<comment type="caution">
    <text evidence="9">The sequence shown here is derived from an EMBL/GenBank/DDBJ whole genome shotgun (WGS) entry which is preliminary data.</text>
</comment>
<keyword evidence="5" id="KW-0539">Nucleus</keyword>
<dbReference type="InterPro" id="IPR019787">
    <property type="entry name" value="Znf_PHD-finger"/>
</dbReference>
<keyword evidence="3 6" id="KW-0863">Zinc-finger</keyword>